<name>A0ABS9SWN8_9ACTN</name>
<dbReference type="EMBL" id="JAKWJU010000002">
    <property type="protein sequence ID" value="MCH6160697.1"/>
    <property type="molecule type" value="Genomic_DNA"/>
</dbReference>
<dbReference type="Pfam" id="PF20087">
    <property type="entry name" value="DUF6479"/>
    <property type="match status" value="1"/>
</dbReference>
<protein>
    <submittedName>
        <fullName evidence="3">DUF6479 family protein</fullName>
    </submittedName>
</protein>
<reference evidence="3" key="2">
    <citation type="journal article" date="2023" name="Int. J. Syst. Evol. Microbiol.">
        <title>Streptomyces marispadix sp. nov., isolated from marine beach sediment of the Northern Coast of Portugal.</title>
        <authorList>
            <person name="dos Santos J.D.N."/>
            <person name="Vitorino I.R."/>
            <person name="Kallscheuer N."/>
            <person name="Srivastava A."/>
            <person name="Krautwurst S."/>
            <person name="Marz M."/>
            <person name="Jogler C."/>
            <person name="Lobo Da Cunha A."/>
            <person name="Catita J."/>
            <person name="Goncalves H."/>
            <person name="Gonzalez I."/>
            <person name="Reyes F."/>
            <person name="Lage O.M."/>
        </authorList>
    </citation>
    <scope>NUCLEOTIDE SEQUENCE</scope>
    <source>
        <strain evidence="3">M600PL45_2</strain>
    </source>
</reference>
<dbReference type="InterPro" id="IPR045513">
    <property type="entry name" value="DUF6479"/>
</dbReference>
<accession>A0ABS9SWN8</accession>
<gene>
    <name evidence="3" type="ORF">MMA15_09860</name>
</gene>
<feature type="region of interest" description="Disordered" evidence="1">
    <location>
        <begin position="50"/>
        <end position="127"/>
    </location>
</feature>
<proteinExistence type="predicted"/>
<feature type="transmembrane region" description="Helical" evidence="2">
    <location>
        <begin position="21"/>
        <end position="46"/>
    </location>
</feature>
<keyword evidence="2" id="KW-0472">Membrane</keyword>
<feature type="compositionally biased region" description="Gly residues" evidence="1">
    <location>
        <begin position="115"/>
        <end position="127"/>
    </location>
</feature>
<keyword evidence="2" id="KW-0812">Transmembrane</keyword>
<sequence length="127" mass="13799">MYAIQTASETLPVLVAAERDLLVGIAPFIAGLVVVIGLIAAVAYGIRIRARGDQRPSSPGEKGPNSPQEYETRHRVPDEVPHDGERRMPYDFKDYDSDSHPGEHEQPRPKWDEGSSGGFGSGGLGHH</sequence>
<evidence type="ECO:0000313" key="4">
    <source>
        <dbReference type="Proteomes" id="UP001166784"/>
    </source>
</evidence>
<evidence type="ECO:0000313" key="3">
    <source>
        <dbReference type="EMBL" id="MCH6160697.1"/>
    </source>
</evidence>
<organism evidence="3 4">
    <name type="scientific">Streptomyces marispadix</name>
    <dbReference type="NCBI Taxonomy" id="2922868"/>
    <lineage>
        <taxon>Bacteria</taxon>
        <taxon>Bacillati</taxon>
        <taxon>Actinomycetota</taxon>
        <taxon>Actinomycetes</taxon>
        <taxon>Kitasatosporales</taxon>
        <taxon>Streptomycetaceae</taxon>
        <taxon>Streptomyces</taxon>
    </lineage>
</organism>
<reference evidence="3" key="1">
    <citation type="submission" date="2022-03" db="EMBL/GenBank/DDBJ databases">
        <authorList>
            <person name="Santos J.D.N."/>
            <person name="Kallscheuer N."/>
            <person name="Jogler C."/>
            <person name="Lage O.M."/>
        </authorList>
    </citation>
    <scope>NUCLEOTIDE SEQUENCE</scope>
    <source>
        <strain evidence="3">M600PL45_2</strain>
    </source>
</reference>
<dbReference type="RefSeq" id="WP_241058737.1">
    <property type="nucleotide sequence ID" value="NZ_JAKWJU010000002.1"/>
</dbReference>
<evidence type="ECO:0000256" key="2">
    <source>
        <dbReference type="SAM" id="Phobius"/>
    </source>
</evidence>
<evidence type="ECO:0000256" key="1">
    <source>
        <dbReference type="SAM" id="MobiDB-lite"/>
    </source>
</evidence>
<keyword evidence="2" id="KW-1133">Transmembrane helix</keyword>
<comment type="caution">
    <text evidence="3">The sequence shown here is derived from an EMBL/GenBank/DDBJ whole genome shotgun (WGS) entry which is preliminary data.</text>
</comment>
<keyword evidence="4" id="KW-1185">Reference proteome</keyword>
<dbReference type="Proteomes" id="UP001166784">
    <property type="component" value="Unassembled WGS sequence"/>
</dbReference>
<feature type="compositionally biased region" description="Basic and acidic residues" evidence="1">
    <location>
        <begin position="70"/>
        <end position="113"/>
    </location>
</feature>